<dbReference type="AlphaFoldDB" id="A0A9D3XYI2"/>
<dbReference type="EMBL" id="JAIWYP010000013">
    <property type="protein sequence ID" value="KAH3715533.1"/>
    <property type="molecule type" value="Genomic_DNA"/>
</dbReference>
<protein>
    <submittedName>
        <fullName evidence="1">Uncharacterized protein</fullName>
    </submittedName>
</protein>
<accession>A0A9D3XYI2</accession>
<reference evidence="1" key="1">
    <citation type="journal article" date="2019" name="bioRxiv">
        <title>The Genome of the Zebra Mussel, Dreissena polymorpha: A Resource for Invasive Species Research.</title>
        <authorList>
            <person name="McCartney M.A."/>
            <person name="Auch B."/>
            <person name="Kono T."/>
            <person name="Mallez S."/>
            <person name="Zhang Y."/>
            <person name="Obille A."/>
            <person name="Becker A."/>
            <person name="Abrahante J.E."/>
            <person name="Garbe J."/>
            <person name="Badalamenti J.P."/>
            <person name="Herman A."/>
            <person name="Mangelson H."/>
            <person name="Liachko I."/>
            <person name="Sullivan S."/>
            <person name="Sone E.D."/>
            <person name="Koren S."/>
            <person name="Silverstein K.A.T."/>
            <person name="Beckman K.B."/>
            <person name="Gohl D.M."/>
        </authorList>
    </citation>
    <scope>NUCLEOTIDE SEQUENCE</scope>
    <source>
        <strain evidence="1">Duluth1</strain>
        <tissue evidence="1">Whole animal</tissue>
    </source>
</reference>
<sequence>MKLGTLVGLNELSMSEVSPTLPETSLTFKRTSKWQLMTSVARPYDVLLRRDQRHSAGLGELYKRAMSPVFPVTTLT</sequence>
<evidence type="ECO:0000313" key="2">
    <source>
        <dbReference type="EMBL" id="KAH3715533.1"/>
    </source>
</evidence>
<comment type="caution">
    <text evidence="1">The sequence shown here is derived from an EMBL/GenBank/DDBJ whole genome shotgun (WGS) entry which is preliminary data.</text>
</comment>
<name>A0A9D3XYI2_DREPO</name>
<organism evidence="1 3">
    <name type="scientific">Dreissena polymorpha</name>
    <name type="common">Zebra mussel</name>
    <name type="synonym">Mytilus polymorpha</name>
    <dbReference type="NCBI Taxonomy" id="45954"/>
    <lineage>
        <taxon>Eukaryota</taxon>
        <taxon>Metazoa</taxon>
        <taxon>Spiralia</taxon>
        <taxon>Lophotrochozoa</taxon>
        <taxon>Mollusca</taxon>
        <taxon>Bivalvia</taxon>
        <taxon>Autobranchia</taxon>
        <taxon>Heteroconchia</taxon>
        <taxon>Euheterodonta</taxon>
        <taxon>Imparidentia</taxon>
        <taxon>Neoheterodontei</taxon>
        <taxon>Myida</taxon>
        <taxon>Dreissenoidea</taxon>
        <taxon>Dreissenidae</taxon>
        <taxon>Dreissena</taxon>
    </lineage>
</organism>
<reference evidence="1" key="2">
    <citation type="submission" date="2020-11" db="EMBL/GenBank/DDBJ databases">
        <authorList>
            <person name="McCartney M.A."/>
            <person name="Auch B."/>
            <person name="Kono T."/>
            <person name="Mallez S."/>
            <person name="Becker A."/>
            <person name="Gohl D.M."/>
            <person name="Silverstein K.A.T."/>
            <person name="Koren S."/>
            <person name="Bechman K.B."/>
            <person name="Herman A."/>
            <person name="Abrahante J.E."/>
            <person name="Garbe J."/>
        </authorList>
    </citation>
    <scope>NUCLEOTIDE SEQUENCE</scope>
    <source>
        <strain evidence="1">Duluth1</strain>
        <tissue evidence="1">Whole animal</tissue>
    </source>
</reference>
<evidence type="ECO:0000313" key="1">
    <source>
        <dbReference type="EMBL" id="KAH3689082.1"/>
    </source>
</evidence>
<keyword evidence="3" id="KW-1185">Reference proteome</keyword>
<proteinExistence type="predicted"/>
<gene>
    <name evidence="2" type="ORF">DPMN_058244</name>
    <name evidence="1" type="ORF">DPMN_190828</name>
</gene>
<dbReference type="Proteomes" id="UP000828390">
    <property type="component" value="Unassembled WGS sequence"/>
</dbReference>
<evidence type="ECO:0000313" key="3">
    <source>
        <dbReference type="Proteomes" id="UP000828390"/>
    </source>
</evidence>
<dbReference type="EMBL" id="JAIWYP010000153">
    <property type="protein sequence ID" value="KAH3689082.1"/>
    <property type="molecule type" value="Genomic_DNA"/>
</dbReference>